<protein>
    <submittedName>
        <fullName evidence="1">Uncharacterized protein</fullName>
    </submittedName>
</protein>
<dbReference type="RefSeq" id="WP_310226080.1">
    <property type="nucleotide sequence ID" value="NZ_JAVDSB010000002.1"/>
</dbReference>
<evidence type="ECO:0000313" key="2">
    <source>
        <dbReference type="Proteomes" id="UP001267290"/>
    </source>
</evidence>
<organism evidence="1 2">
    <name type="scientific">Paenibacillus qinlingensis</name>
    <dbReference type="NCBI Taxonomy" id="1837343"/>
    <lineage>
        <taxon>Bacteria</taxon>
        <taxon>Bacillati</taxon>
        <taxon>Bacillota</taxon>
        <taxon>Bacilli</taxon>
        <taxon>Bacillales</taxon>
        <taxon>Paenibacillaceae</taxon>
        <taxon>Paenibacillus</taxon>
    </lineage>
</organism>
<comment type="caution">
    <text evidence="1">The sequence shown here is derived from an EMBL/GenBank/DDBJ whole genome shotgun (WGS) entry which is preliminary data.</text>
</comment>
<accession>A0ABU1NTS7</accession>
<reference evidence="1 2" key="1">
    <citation type="submission" date="2023-07" db="EMBL/GenBank/DDBJ databases">
        <title>Sorghum-associated microbial communities from plants grown in Nebraska, USA.</title>
        <authorList>
            <person name="Schachtman D."/>
        </authorList>
    </citation>
    <scope>NUCLEOTIDE SEQUENCE [LARGE SCALE GENOMIC DNA]</scope>
    <source>
        <strain evidence="1 2">CC258</strain>
    </source>
</reference>
<dbReference type="Proteomes" id="UP001267290">
    <property type="component" value="Unassembled WGS sequence"/>
</dbReference>
<proteinExistence type="predicted"/>
<name>A0ABU1NTS7_9BACL</name>
<gene>
    <name evidence="1" type="ORF">J2736_002077</name>
</gene>
<dbReference type="EMBL" id="JAVDSB010000002">
    <property type="protein sequence ID" value="MDR6550890.1"/>
    <property type="molecule type" value="Genomic_DNA"/>
</dbReference>
<evidence type="ECO:0000313" key="1">
    <source>
        <dbReference type="EMBL" id="MDR6550890.1"/>
    </source>
</evidence>
<keyword evidence="2" id="KW-1185">Reference proteome</keyword>
<sequence>MILKRDRISVEEAQGLIEKERVKFDKYILWGDPVEGEMFVHLPTGGVHIVKVADCNEQLVFCIYSTEDCEFIYEECFPLLSTGNLIELLSFDLTFEFRTRGDNKWRAFLDHEHFESEKGQDLVAFLWSLLRKRLNGEVVGGSCY</sequence>